<evidence type="ECO:0000256" key="5">
    <source>
        <dbReference type="ARBA" id="ARBA00023235"/>
    </source>
</evidence>
<feature type="domain" description="Alpha-D-phosphohexomutase C-terminal" evidence="10">
    <location>
        <begin position="376"/>
        <end position="442"/>
    </location>
</feature>
<evidence type="ECO:0000256" key="2">
    <source>
        <dbReference type="ARBA" id="ARBA00022553"/>
    </source>
</evidence>
<dbReference type="CDD" id="cd05802">
    <property type="entry name" value="GlmM"/>
    <property type="match status" value="1"/>
</dbReference>
<gene>
    <name evidence="7" type="primary">glmM</name>
    <name evidence="14" type="ORF">IAD12_00220</name>
</gene>
<reference evidence="14" key="2">
    <citation type="journal article" date="2021" name="PeerJ">
        <title>Extensive microbial diversity within the chicken gut microbiome revealed by metagenomics and culture.</title>
        <authorList>
            <person name="Gilroy R."/>
            <person name="Ravi A."/>
            <person name="Getino M."/>
            <person name="Pursley I."/>
            <person name="Horton D.L."/>
            <person name="Alikhan N.F."/>
            <person name="Baker D."/>
            <person name="Gharbi K."/>
            <person name="Hall N."/>
            <person name="Watson M."/>
            <person name="Adriaenssens E.M."/>
            <person name="Foster-Nyarko E."/>
            <person name="Jarju S."/>
            <person name="Secka A."/>
            <person name="Antonio M."/>
            <person name="Oren A."/>
            <person name="Chaudhuri R.R."/>
            <person name="La Ragione R."/>
            <person name="Hildebrand F."/>
            <person name="Pallen M.J."/>
        </authorList>
    </citation>
    <scope>NUCLEOTIDE SEQUENCE</scope>
    <source>
        <strain evidence="14">CHK176-22527</strain>
    </source>
</reference>
<evidence type="ECO:0000256" key="9">
    <source>
        <dbReference type="RuleBase" id="RU004327"/>
    </source>
</evidence>
<dbReference type="InterPro" id="IPR005841">
    <property type="entry name" value="Alpha-D-phosphohexomutase_SF"/>
</dbReference>
<dbReference type="InterPro" id="IPR016055">
    <property type="entry name" value="A-D-PHexomutase_a/b/a-I/II/III"/>
</dbReference>
<dbReference type="FunFam" id="3.40.120.10:FF:000001">
    <property type="entry name" value="Phosphoglucosamine mutase"/>
    <property type="match status" value="1"/>
</dbReference>
<dbReference type="Proteomes" id="UP000824159">
    <property type="component" value="Unassembled WGS sequence"/>
</dbReference>
<comment type="catalytic activity">
    <reaction evidence="6 7 9">
        <text>alpha-D-glucosamine 1-phosphate = D-glucosamine 6-phosphate</text>
        <dbReference type="Rhea" id="RHEA:23424"/>
        <dbReference type="ChEBI" id="CHEBI:58516"/>
        <dbReference type="ChEBI" id="CHEBI:58725"/>
        <dbReference type="EC" id="5.4.2.10"/>
    </reaction>
</comment>
<dbReference type="SUPFAM" id="SSF55957">
    <property type="entry name" value="Phosphoglucomutase, C-terminal domain"/>
    <property type="match status" value="1"/>
</dbReference>
<keyword evidence="2 7" id="KW-0597">Phosphoprotein</keyword>
<evidence type="ECO:0000313" key="14">
    <source>
        <dbReference type="EMBL" id="HIT98663.1"/>
    </source>
</evidence>
<dbReference type="InterPro" id="IPR050060">
    <property type="entry name" value="Phosphoglucosamine_mutase"/>
</dbReference>
<dbReference type="GO" id="GO:0005829">
    <property type="term" value="C:cytosol"/>
    <property type="evidence" value="ECO:0007669"/>
    <property type="project" value="TreeGrafter"/>
</dbReference>
<dbReference type="Pfam" id="PF02880">
    <property type="entry name" value="PGM_PMM_III"/>
    <property type="match status" value="1"/>
</dbReference>
<keyword evidence="3 7" id="KW-0479">Metal-binding</keyword>
<dbReference type="EMBL" id="DVLX01000004">
    <property type="protein sequence ID" value="HIT98663.1"/>
    <property type="molecule type" value="Genomic_DNA"/>
</dbReference>
<dbReference type="Pfam" id="PF02879">
    <property type="entry name" value="PGM_PMM_II"/>
    <property type="match status" value="1"/>
</dbReference>
<dbReference type="Gene3D" id="3.40.120.10">
    <property type="entry name" value="Alpha-D-Glucose-1,6-Bisphosphate, subunit A, domain 3"/>
    <property type="match status" value="3"/>
</dbReference>
<evidence type="ECO:0000256" key="1">
    <source>
        <dbReference type="ARBA" id="ARBA00010231"/>
    </source>
</evidence>
<dbReference type="GO" id="GO:0000287">
    <property type="term" value="F:magnesium ion binding"/>
    <property type="evidence" value="ECO:0007669"/>
    <property type="project" value="UniProtKB-UniRule"/>
</dbReference>
<comment type="PTM">
    <text evidence="7">Activated by phosphorylation.</text>
</comment>
<evidence type="ECO:0000256" key="8">
    <source>
        <dbReference type="RuleBase" id="RU004326"/>
    </source>
</evidence>
<feature type="active site" description="Phosphoserine intermediate" evidence="7">
    <location>
        <position position="100"/>
    </location>
</feature>
<protein>
    <recommendedName>
        <fullName evidence="7 9">Phosphoglucosamine mutase</fullName>
        <ecNumber evidence="7 9">5.4.2.10</ecNumber>
    </recommendedName>
</protein>
<evidence type="ECO:0000259" key="13">
    <source>
        <dbReference type="Pfam" id="PF02880"/>
    </source>
</evidence>
<evidence type="ECO:0000259" key="11">
    <source>
        <dbReference type="Pfam" id="PF02878"/>
    </source>
</evidence>
<dbReference type="Pfam" id="PF00408">
    <property type="entry name" value="PGM_PMM_IV"/>
    <property type="match status" value="1"/>
</dbReference>
<dbReference type="InterPro" id="IPR005843">
    <property type="entry name" value="A-D-PHexomutase_C"/>
</dbReference>
<feature type="binding site" evidence="7">
    <location>
        <position position="243"/>
    </location>
    <ligand>
        <name>Mg(2+)</name>
        <dbReference type="ChEBI" id="CHEBI:18420"/>
    </ligand>
</feature>
<feature type="binding site" evidence="7">
    <location>
        <position position="241"/>
    </location>
    <ligand>
        <name>Mg(2+)</name>
        <dbReference type="ChEBI" id="CHEBI:18420"/>
    </ligand>
</feature>
<proteinExistence type="inferred from homology"/>
<feature type="binding site" description="via phosphate group" evidence="7">
    <location>
        <position position="100"/>
    </location>
    <ligand>
        <name>Mg(2+)</name>
        <dbReference type="ChEBI" id="CHEBI:18420"/>
    </ligand>
</feature>
<dbReference type="PROSITE" id="PS00710">
    <property type="entry name" value="PGM_PMM"/>
    <property type="match status" value="1"/>
</dbReference>
<dbReference type="InterPro" id="IPR005844">
    <property type="entry name" value="A-D-PHexomutase_a/b/a-I"/>
</dbReference>
<evidence type="ECO:0000256" key="6">
    <source>
        <dbReference type="ARBA" id="ARBA00050364"/>
    </source>
</evidence>
<dbReference type="PRINTS" id="PR00509">
    <property type="entry name" value="PGMPMM"/>
</dbReference>
<comment type="function">
    <text evidence="7 9">Catalyzes the conversion of glucosamine-6-phosphate to glucosamine-1-phosphate.</text>
</comment>
<comment type="similarity">
    <text evidence="1 7 8">Belongs to the phosphohexose mutase family.</text>
</comment>
<dbReference type="NCBIfam" id="NF008139">
    <property type="entry name" value="PRK10887.1"/>
    <property type="match status" value="1"/>
</dbReference>
<dbReference type="SUPFAM" id="SSF53738">
    <property type="entry name" value="Phosphoglucomutase, first 3 domains"/>
    <property type="match status" value="3"/>
</dbReference>
<dbReference type="PANTHER" id="PTHR42946:SF1">
    <property type="entry name" value="PHOSPHOGLUCOMUTASE (ALPHA-D-GLUCOSE-1,6-BISPHOSPHATE-DEPENDENT)"/>
    <property type="match status" value="1"/>
</dbReference>
<dbReference type="HAMAP" id="MF_01554_B">
    <property type="entry name" value="GlmM_B"/>
    <property type="match status" value="1"/>
</dbReference>
<reference evidence="14" key="1">
    <citation type="submission" date="2020-10" db="EMBL/GenBank/DDBJ databases">
        <authorList>
            <person name="Gilroy R."/>
        </authorList>
    </citation>
    <scope>NUCLEOTIDE SEQUENCE</scope>
    <source>
        <strain evidence="14">CHK176-22527</strain>
    </source>
</reference>
<dbReference type="Gene3D" id="3.30.310.50">
    <property type="entry name" value="Alpha-D-phosphohexomutase, C-terminal domain"/>
    <property type="match status" value="1"/>
</dbReference>
<dbReference type="NCBIfam" id="TIGR01455">
    <property type="entry name" value="glmM"/>
    <property type="match status" value="1"/>
</dbReference>
<dbReference type="FunFam" id="3.30.310.50:FF:000001">
    <property type="entry name" value="Phosphoglucosamine mutase"/>
    <property type="match status" value="1"/>
</dbReference>
<dbReference type="Pfam" id="PF02878">
    <property type="entry name" value="PGM_PMM_I"/>
    <property type="match status" value="1"/>
</dbReference>
<evidence type="ECO:0000259" key="10">
    <source>
        <dbReference type="Pfam" id="PF00408"/>
    </source>
</evidence>
<dbReference type="PANTHER" id="PTHR42946">
    <property type="entry name" value="PHOSPHOHEXOSE MUTASE"/>
    <property type="match status" value="1"/>
</dbReference>
<dbReference type="GO" id="GO:0004615">
    <property type="term" value="F:phosphomannomutase activity"/>
    <property type="evidence" value="ECO:0007669"/>
    <property type="project" value="TreeGrafter"/>
</dbReference>
<dbReference type="GO" id="GO:0005975">
    <property type="term" value="P:carbohydrate metabolic process"/>
    <property type="evidence" value="ECO:0007669"/>
    <property type="project" value="InterPro"/>
</dbReference>
<keyword evidence="4 7" id="KW-0460">Magnesium</keyword>
<evidence type="ECO:0000259" key="12">
    <source>
        <dbReference type="Pfam" id="PF02879"/>
    </source>
</evidence>
<feature type="domain" description="Alpha-D-phosphohexomutase alpha/beta/alpha" evidence="11">
    <location>
        <begin position="3"/>
        <end position="133"/>
    </location>
</feature>
<comment type="cofactor">
    <cofactor evidence="7">
        <name>Mg(2+)</name>
        <dbReference type="ChEBI" id="CHEBI:18420"/>
    </cofactor>
    <text evidence="7">Binds 1 Mg(2+) ion per subunit.</text>
</comment>
<dbReference type="InterPro" id="IPR005845">
    <property type="entry name" value="A-D-PHexomutase_a/b/a-II"/>
</dbReference>
<feature type="domain" description="Alpha-D-phosphohexomutase alpha/beta/alpha" evidence="13">
    <location>
        <begin position="258"/>
        <end position="366"/>
    </location>
</feature>
<feature type="modified residue" description="Phosphoserine" evidence="7">
    <location>
        <position position="100"/>
    </location>
</feature>
<comment type="caution">
    <text evidence="14">The sequence shown here is derived from an EMBL/GenBank/DDBJ whole genome shotgun (WGS) entry which is preliminary data.</text>
</comment>
<evidence type="ECO:0000256" key="4">
    <source>
        <dbReference type="ARBA" id="ARBA00022842"/>
    </source>
</evidence>
<dbReference type="InterPro" id="IPR006352">
    <property type="entry name" value="GlmM_bact"/>
</dbReference>
<dbReference type="InterPro" id="IPR016066">
    <property type="entry name" value="A-D-PHexomutase_CS"/>
</dbReference>
<dbReference type="InterPro" id="IPR036900">
    <property type="entry name" value="A-D-PHexomutase_C_sf"/>
</dbReference>
<dbReference type="InterPro" id="IPR005846">
    <property type="entry name" value="A-D-PHexomutase_a/b/a-III"/>
</dbReference>
<accession>A0A9D1HB18</accession>
<evidence type="ECO:0000313" key="15">
    <source>
        <dbReference type="Proteomes" id="UP000824159"/>
    </source>
</evidence>
<dbReference type="GO" id="GO:0009252">
    <property type="term" value="P:peptidoglycan biosynthetic process"/>
    <property type="evidence" value="ECO:0007669"/>
    <property type="project" value="TreeGrafter"/>
</dbReference>
<organism evidence="14 15">
    <name type="scientific">Candidatus Allocopromorpha excrementavium</name>
    <dbReference type="NCBI Taxonomy" id="2840741"/>
    <lineage>
        <taxon>Bacteria</taxon>
        <taxon>Bacillati</taxon>
        <taxon>Bacillota</taxon>
        <taxon>Clostridia</taxon>
        <taxon>Eubacteriales</taxon>
        <taxon>Eubacteriaceae</taxon>
        <taxon>Eubacteriaceae incertae sedis</taxon>
        <taxon>Candidatus Allocopromorpha</taxon>
    </lineage>
</organism>
<evidence type="ECO:0000256" key="7">
    <source>
        <dbReference type="HAMAP-Rule" id="MF_01554"/>
    </source>
</evidence>
<dbReference type="GO" id="GO:0006048">
    <property type="term" value="P:UDP-N-acetylglucosamine biosynthetic process"/>
    <property type="evidence" value="ECO:0007669"/>
    <property type="project" value="TreeGrafter"/>
</dbReference>
<feature type="domain" description="Alpha-D-phosphohexomutase alpha/beta/alpha" evidence="12">
    <location>
        <begin position="159"/>
        <end position="254"/>
    </location>
</feature>
<dbReference type="FunFam" id="3.40.120.10:FF:000003">
    <property type="entry name" value="Phosphoglucosamine mutase"/>
    <property type="match status" value="1"/>
</dbReference>
<sequence>MGRLFGTDGVRGVANSELTPELAFKLGKAGAHVLSRDKKRPVVIIGKDTRLSGDMLEDALSAGILAVGGNVIKVGVLPTPAVAYLVKDYKADAGVVISASHNPFEYNGIKFFNGDGFKLDDDIENDIEDIILRDIDVNSHITGDKLGRSLEADDDALQRYAEFLKSTIDTDISGVKIVLDCANGASYKVAEKVYSDLGADVTVIGNEPNGININNECGSTHPEKLQEEVVKRGAMIGMAYDGDADRLIAVDEKGRIIDGDKLICICAEMMKKLGQLPHDKVTATVMSNIGFHRHMESIGCSVDVTSVGDRYVLESMLKTGCNIGGEQSGHIIFLNHTTTGDGILSSLQLMKAVKLSGKKPSELSDEIEIFPQVLRNARVKNENKGIYSEDAEVKKAVEEAERELKDTGRVLIRPSGTEPLVRVMIEGQDVDKITAMADSLAEMLTEKFG</sequence>
<keyword evidence="5 7" id="KW-0413">Isomerase</keyword>
<dbReference type="GO" id="GO:0008966">
    <property type="term" value="F:phosphoglucosamine mutase activity"/>
    <property type="evidence" value="ECO:0007669"/>
    <property type="project" value="UniProtKB-UniRule"/>
</dbReference>
<name>A0A9D1HB18_9FIRM</name>
<dbReference type="EC" id="5.4.2.10" evidence="7 9"/>
<dbReference type="AlphaFoldDB" id="A0A9D1HB18"/>
<evidence type="ECO:0000256" key="3">
    <source>
        <dbReference type="ARBA" id="ARBA00022723"/>
    </source>
</evidence>
<feature type="binding site" evidence="7">
    <location>
        <position position="245"/>
    </location>
    <ligand>
        <name>Mg(2+)</name>
        <dbReference type="ChEBI" id="CHEBI:18420"/>
    </ligand>
</feature>